<dbReference type="EMBL" id="CM042024">
    <property type="protein sequence ID" value="KAI3811525.1"/>
    <property type="molecule type" value="Genomic_DNA"/>
</dbReference>
<reference evidence="1 2" key="2">
    <citation type="journal article" date="2022" name="Mol. Ecol. Resour.">
        <title>The genomes of chicory, endive, great burdock and yacon provide insights into Asteraceae paleo-polyploidization history and plant inulin production.</title>
        <authorList>
            <person name="Fan W."/>
            <person name="Wang S."/>
            <person name="Wang H."/>
            <person name="Wang A."/>
            <person name="Jiang F."/>
            <person name="Liu H."/>
            <person name="Zhao H."/>
            <person name="Xu D."/>
            <person name="Zhang Y."/>
        </authorList>
    </citation>
    <scope>NUCLEOTIDE SEQUENCE [LARGE SCALE GENOMIC DNA]</scope>
    <source>
        <strain evidence="2">cv. Yunnan</strain>
        <tissue evidence="1">Leaves</tissue>
    </source>
</reference>
<organism evidence="1 2">
    <name type="scientific">Smallanthus sonchifolius</name>
    <dbReference type="NCBI Taxonomy" id="185202"/>
    <lineage>
        <taxon>Eukaryota</taxon>
        <taxon>Viridiplantae</taxon>
        <taxon>Streptophyta</taxon>
        <taxon>Embryophyta</taxon>
        <taxon>Tracheophyta</taxon>
        <taxon>Spermatophyta</taxon>
        <taxon>Magnoliopsida</taxon>
        <taxon>eudicotyledons</taxon>
        <taxon>Gunneridae</taxon>
        <taxon>Pentapetalae</taxon>
        <taxon>asterids</taxon>
        <taxon>campanulids</taxon>
        <taxon>Asterales</taxon>
        <taxon>Asteraceae</taxon>
        <taxon>Asteroideae</taxon>
        <taxon>Heliantheae alliance</taxon>
        <taxon>Millerieae</taxon>
        <taxon>Smallanthus</taxon>
    </lineage>
</organism>
<evidence type="ECO:0000313" key="2">
    <source>
        <dbReference type="Proteomes" id="UP001056120"/>
    </source>
</evidence>
<accession>A0ACB9IVJ0</accession>
<dbReference type="Proteomes" id="UP001056120">
    <property type="component" value="Linkage Group LG07"/>
</dbReference>
<proteinExistence type="predicted"/>
<protein>
    <submittedName>
        <fullName evidence="1">Uncharacterized protein</fullName>
    </submittedName>
</protein>
<name>A0ACB9IVJ0_9ASTR</name>
<keyword evidence="2" id="KW-1185">Reference proteome</keyword>
<sequence length="75" mass="8221">MVGGCWGSQQESSEGAGLVNRNRLRVRVVKGTGGWATQLRSQQESSEGEGECWASQQESLEGEGEFGKEIWFKIS</sequence>
<evidence type="ECO:0000313" key="1">
    <source>
        <dbReference type="EMBL" id="KAI3811525.1"/>
    </source>
</evidence>
<gene>
    <name evidence="1" type="ORF">L1987_21249</name>
</gene>
<comment type="caution">
    <text evidence="1">The sequence shown here is derived from an EMBL/GenBank/DDBJ whole genome shotgun (WGS) entry which is preliminary data.</text>
</comment>
<reference evidence="2" key="1">
    <citation type="journal article" date="2022" name="Mol. Ecol. Resour.">
        <title>The genomes of chicory, endive, great burdock and yacon provide insights into Asteraceae palaeo-polyploidization history and plant inulin production.</title>
        <authorList>
            <person name="Fan W."/>
            <person name="Wang S."/>
            <person name="Wang H."/>
            <person name="Wang A."/>
            <person name="Jiang F."/>
            <person name="Liu H."/>
            <person name="Zhao H."/>
            <person name="Xu D."/>
            <person name="Zhang Y."/>
        </authorList>
    </citation>
    <scope>NUCLEOTIDE SEQUENCE [LARGE SCALE GENOMIC DNA]</scope>
    <source>
        <strain evidence="2">cv. Yunnan</strain>
    </source>
</reference>